<feature type="signal peptide" evidence="1">
    <location>
        <begin position="1"/>
        <end position="21"/>
    </location>
</feature>
<evidence type="ECO:0000256" key="1">
    <source>
        <dbReference type="SAM" id="SignalP"/>
    </source>
</evidence>
<dbReference type="AlphaFoldDB" id="A0A0G4GX62"/>
<dbReference type="VEuPathDB" id="CryptoDB:Cvel_5353"/>
<sequence length="616" mass="67658">MGEGRSRFFFALFCCFQAVSSRTLTLRETSDEKRRIGPVSTERLTDQLSDDWNRQDSVFKKIARSGHHLERFSLQWSSKEVHHTYVEYTQKLARWTDDAQSGVTEKDVEDAYAAYLDARVAHEFLNEGPRFLFEAGSTFYHAYQEWKETGKPPETNKLFRGLLRPSLDLVLTVGGHMIPGGMIVRDIVMSALFPSKSGTQMTLEAVQEQTTTLLGALDRHTKDTVQAIDQSIQRAWQGLHEELQKQRLDPVRVAVQSLQTTLAAHSANPCKGVGGEERHCTPVSAVENKLGKYVAHLKVAAEEFPFVLLATGPDVLRQWLAVAVMGWLSVNTATEGKSGYLAPLQESLVSVASSLTAFFDSLHSAVSSALSQESPKGGLSLLATVLADPSCHCPSPDLSDSGPLWATDSAASRAFFDDLGERTIRHARLLNLNVSPSALNCIDPFLDAASVDLKAVEESCDVQGFAQRCEDFLQRDKLKAFLGPSGQKQLGVSGLECPRLPLKVLQVESDDVIPTVQGREGGDMWGVKERKVTSFLQTAATQISQQLTGKTDGGPPSPFIRSITRAVVLEAVGRVQCQESEGGAGASPKLQWQREESKRVVQLGPGKGFRAWMRRS</sequence>
<reference evidence="2" key="1">
    <citation type="submission" date="2014-11" db="EMBL/GenBank/DDBJ databases">
        <authorList>
            <person name="Otto D Thomas"/>
            <person name="Naeem Raeece"/>
        </authorList>
    </citation>
    <scope>NUCLEOTIDE SEQUENCE</scope>
</reference>
<evidence type="ECO:0000313" key="2">
    <source>
        <dbReference type="EMBL" id="CEM35618.1"/>
    </source>
</evidence>
<accession>A0A0G4GX62</accession>
<evidence type="ECO:0008006" key="3">
    <source>
        <dbReference type="Google" id="ProtNLM"/>
    </source>
</evidence>
<feature type="chain" id="PRO_5005190777" description="Cullin N-terminal domain-containing protein" evidence="1">
    <location>
        <begin position="22"/>
        <end position="616"/>
    </location>
</feature>
<dbReference type="EMBL" id="CDMZ01001646">
    <property type="protein sequence ID" value="CEM35618.1"/>
    <property type="molecule type" value="Genomic_DNA"/>
</dbReference>
<proteinExistence type="predicted"/>
<protein>
    <recommendedName>
        <fullName evidence="3">Cullin N-terminal domain-containing protein</fullName>
    </recommendedName>
</protein>
<organism evidence="2">
    <name type="scientific">Chromera velia CCMP2878</name>
    <dbReference type="NCBI Taxonomy" id="1169474"/>
    <lineage>
        <taxon>Eukaryota</taxon>
        <taxon>Sar</taxon>
        <taxon>Alveolata</taxon>
        <taxon>Colpodellida</taxon>
        <taxon>Chromeraceae</taxon>
        <taxon>Chromera</taxon>
    </lineage>
</organism>
<name>A0A0G4GX62_9ALVE</name>
<gene>
    <name evidence="2" type="ORF">Cvel_5353</name>
</gene>
<keyword evidence="1" id="KW-0732">Signal</keyword>